<feature type="domain" description="RNA polymerase sigma-70 region 2" evidence="6">
    <location>
        <begin position="18"/>
        <end position="80"/>
    </location>
</feature>
<dbReference type="PANTHER" id="PTHR43133:SF8">
    <property type="entry name" value="RNA POLYMERASE SIGMA FACTOR HI_1459-RELATED"/>
    <property type="match status" value="1"/>
</dbReference>
<dbReference type="Pfam" id="PF04542">
    <property type="entry name" value="Sigma70_r2"/>
    <property type="match status" value="1"/>
</dbReference>
<evidence type="ECO:0000313" key="9">
    <source>
        <dbReference type="Proteomes" id="UP000676194"/>
    </source>
</evidence>
<keyword evidence="4" id="KW-0238">DNA-binding</keyword>
<evidence type="ECO:0000256" key="1">
    <source>
        <dbReference type="ARBA" id="ARBA00010641"/>
    </source>
</evidence>
<dbReference type="PANTHER" id="PTHR43133">
    <property type="entry name" value="RNA POLYMERASE ECF-TYPE SIGMA FACTO"/>
    <property type="match status" value="1"/>
</dbReference>
<dbReference type="GO" id="GO:0006352">
    <property type="term" value="P:DNA-templated transcription initiation"/>
    <property type="evidence" value="ECO:0007669"/>
    <property type="project" value="InterPro"/>
</dbReference>
<organism evidence="8 9">
    <name type="scientific">Telmatocola sphagniphila</name>
    <dbReference type="NCBI Taxonomy" id="1123043"/>
    <lineage>
        <taxon>Bacteria</taxon>
        <taxon>Pseudomonadati</taxon>
        <taxon>Planctomycetota</taxon>
        <taxon>Planctomycetia</taxon>
        <taxon>Gemmatales</taxon>
        <taxon>Gemmataceae</taxon>
    </lineage>
</organism>
<dbReference type="Proteomes" id="UP000676194">
    <property type="component" value="Chromosome"/>
</dbReference>
<dbReference type="InterPro" id="IPR007627">
    <property type="entry name" value="RNA_pol_sigma70_r2"/>
</dbReference>
<dbReference type="Gene3D" id="1.10.10.10">
    <property type="entry name" value="Winged helix-like DNA-binding domain superfamily/Winged helix DNA-binding domain"/>
    <property type="match status" value="1"/>
</dbReference>
<evidence type="ECO:0000256" key="2">
    <source>
        <dbReference type="ARBA" id="ARBA00023015"/>
    </source>
</evidence>
<evidence type="ECO:0000313" key="8">
    <source>
        <dbReference type="EMBL" id="QVL34966.1"/>
    </source>
</evidence>
<reference evidence="8" key="1">
    <citation type="submission" date="2021-05" db="EMBL/GenBank/DDBJ databases">
        <title>Complete genome sequence of the cellulolytic planctomycete Telmatocola sphagniphila SP2T and characterization of the first cellulase from planctomycetes.</title>
        <authorList>
            <person name="Rakitin A.L."/>
            <person name="Beletsky A.V."/>
            <person name="Naumoff D.G."/>
            <person name="Kulichevskaya I.S."/>
            <person name="Mardanov A.V."/>
            <person name="Ravin N.V."/>
            <person name="Dedysh S.N."/>
        </authorList>
    </citation>
    <scope>NUCLEOTIDE SEQUENCE</scope>
    <source>
        <strain evidence="8">SP2T</strain>
    </source>
</reference>
<dbReference type="CDD" id="cd06171">
    <property type="entry name" value="Sigma70_r4"/>
    <property type="match status" value="1"/>
</dbReference>
<evidence type="ECO:0000256" key="4">
    <source>
        <dbReference type="ARBA" id="ARBA00023125"/>
    </source>
</evidence>
<dbReference type="SUPFAM" id="SSF88659">
    <property type="entry name" value="Sigma3 and sigma4 domains of RNA polymerase sigma factors"/>
    <property type="match status" value="1"/>
</dbReference>
<accession>A0A8E6BAW5</accession>
<keyword evidence="2" id="KW-0805">Transcription regulation</keyword>
<dbReference type="KEGG" id="tsph:KIH39_19935"/>
<dbReference type="NCBIfam" id="TIGR02937">
    <property type="entry name" value="sigma70-ECF"/>
    <property type="match status" value="1"/>
</dbReference>
<protein>
    <submittedName>
        <fullName evidence="8">Sigma-70 family RNA polymerase sigma factor</fullName>
    </submittedName>
</protein>
<feature type="domain" description="RNA polymerase sigma factor 70 region 4 type 2" evidence="7">
    <location>
        <begin position="118"/>
        <end position="169"/>
    </location>
</feature>
<dbReference type="GO" id="GO:0016987">
    <property type="term" value="F:sigma factor activity"/>
    <property type="evidence" value="ECO:0007669"/>
    <property type="project" value="UniProtKB-KW"/>
</dbReference>
<keyword evidence="5" id="KW-0804">Transcription</keyword>
<sequence>MDSEPPAATSGKADFAELYNQHSRIVWSLAYSRWMDSDLASDIMQESFLRLWKYLEAGEEEIQNPRAWLLRVARNLAEDQGKSSFRRHGTQGPEVFNGLHGKQLTPDTIIEQQETFARLREELKLLPEADRDILVLRYALDAETDQIAEILGVQPSAVHMRLSRARQRLAEQLKAKGWNNET</sequence>
<gene>
    <name evidence="8" type="ORF">KIH39_19935</name>
</gene>
<comment type="similarity">
    <text evidence="1">Belongs to the sigma-70 factor family. ECF subfamily.</text>
</comment>
<dbReference type="Gene3D" id="1.10.1740.10">
    <property type="match status" value="1"/>
</dbReference>
<dbReference type="Pfam" id="PF08281">
    <property type="entry name" value="Sigma70_r4_2"/>
    <property type="match status" value="1"/>
</dbReference>
<dbReference type="InterPro" id="IPR014284">
    <property type="entry name" value="RNA_pol_sigma-70_dom"/>
</dbReference>
<keyword evidence="9" id="KW-1185">Reference proteome</keyword>
<name>A0A8E6BAW5_9BACT</name>
<evidence type="ECO:0000259" key="6">
    <source>
        <dbReference type="Pfam" id="PF04542"/>
    </source>
</evidence>
<dbReference type="SUPFAM" id="SSF88946">
    <property type="entry name" value="Sigma2 domain of RNA polymerase sigma factors"/>
    <property type="match status" value="1"/>
</dbReference>
<dbReference type="InterPro" id="IPR013249">
    <property type="entry name" value="RNA_pol_sigma70_r4_t2"/>
</dbReference>
<proteinExistence type="inferred from homology"/>
<dbReference type="InterPro" id="IPR013324">
    <property type="entry name" value="RNA_pol_sigma_r3/r4-like"/>
</dbReference>
<evidence type="ECO:0000256" key="5">
    <source>
        <dbReference type="ARBA" id="ARBA00023163"/>
    </source>
</evidence>
<evidence type="ECO:0000259" key="7">
    <source>
        <dbReference type="Pfam" id="PF08281"/>
    </source>
</evidence>
<dbReference type="InterPro" id="IPR039425">
    <property type="entry name" value="RNA_pol_sigma-70-like"/>
</dbReference>
<dbReference type="EMBL" id="CP074694">
    <property type="protein sequence ID" value="QVL34966.1"/>
    <property type="molecule type" value="Genomic_DNA"/>
</dbReference>
<dbReference type="GO" id="GO:0003677">
    <property type="term" value="F:DNA binding"/>
    <property type="evidence" value="ECO:0007669"/>
    <property type="project" value="UniProtKB-KW"/>
</dbReference>
<dbReference type="InterPro" id="IPR013325">
    <property type="entry name" value="RNA_pol_sigma_r2"/>
</dbReference>
<dbReference type="InterPro" id="IPR036388">
    <property type="entry name" value="WH-like_DNA-bd_sf"/>
</dbReference>
<dbReference type="AlphaFoldDB" id="A0A8E6BAW5"/>
<keyword evidence="3" id="KW-0731">Sigma factor</keyword>
<evidence type="ECO:0000256" key="3">
    <source>
        <dbReference type="ARBA" id="ARBA00023082"/>
    </source>
</evidence>